<evidence type="ECO:0000313" key="1">
    <source>
        <dbReference type="EMBL" id="GAG04931.1"/>
    </source>
</evidence>
<dbReference type="PANTHER" id="PTHR33627">
    <property type="entry name" value="TRANSPOSASE"/>
    <property type="match status" value="1"/>
</dbReference>
<protein>
    <recommendedName>
        <fullName evidence="2">Transposase IS4-like domain-containing protein</fullName>
    </recommendedName>
</protein>
<evidence type="ECO:0008006" key="2">
    <source>
        <dbReference type="Google" id="ProtNLM"/>
    </source>
</evidence>
<dbReference type="PANTHER" id="PTHR33627:SF1">
    <property type="entry name" value="TRANSPOSASE"/>
    <property type="match status" value="1"/>
</dbReference>
<comment type="caution">
    <text evidence="1">The sequence shown here is derived from an EMBL/GenBank/DDBJ whole genome shotgun (WGS) entry which is preliminary data.</text>
</comment>
<sequence length="136" mass="15885">LQNSPFEKGPVVWEARAVRFHPHEGDAAGEQQWLLVARNVLTDEIKYFLSNAPRRTRREAMLRVAFCRWEVEHLFHEAKGEVGMKHFEVRRYRPVMRHLVLSTVSLLFLCEEVKRLRGGKPVVEHLAGPVRHRRAG</sequence>
<dbReference type="InterPro" id="IPR039365">
    <property type="entry name" value="IS701-like"/>
</dbReference>
<gene>
    <name evidence="1" type="ORF">S01H1_44125</name>
</gene>
<dbReference type="AlphaFoldDB" id="X0VWP0"/>
<organism evidence="1">
    <name type="scientific">marine sediment metagenome</name>
    <dbReference type="NCBI Taxonomy" id="412755"/>
    <lineage>
        <taxon>unclassified sequences</taxon>
        <taxon>metagenomes</taxon>
        <taxon>ecological metagenomes</taxon>
    </lineage>
</organism>
<accession>X0VWP0</accession>
<reference evidence="1" key="1">
    <citation type="journal article" date="2014" name="Front. Microbiol.">
        <title>High frequency of phylogenetically diverse reductive dehalogenase-homologous genes in deep subseafloor sedimentary metagenomes.</title>
        <authorList>
            <person name="Kawai M."/>
            <person name="Futagami T."/>
            <person name="Toyoda A."/>
            <person name="Takaki Y."/>
            <person name="Nishi S."/>
            <person name="Hori S."/>
            <person name="Arai W."/>
            <person name="Tsubouchi T."/>
            <person name="Morono Y."/>
            <person name="Uchiyama I."/>
            <person name="Ito T."/>
            <person name="Fujiyama A."/>
            <person name="Inagaki F."/>
            <person name="Takami H."/>
        </authorList>
    </citation>
    <scope>NUCLEOTIDE SEQUENCE</scope>
    <source>
        <strain evidence="1">Expedition CK06-06</strain>
    </source>
</reference>
<proteinExistence type="predicted"/>
<dbReference type="InterPro" id="IPR012337">
    <property type="entry name" value="RNaseH-like_sf"/>
</dbReference>
<dbReference type="EMBL" id="BARS01028136">
    <property type="protein sequence ID" value="GAG04931.1"/>
    <property type="molecule type" value="Genomic_DNA"/>
</dbReference>
<dbReference type="SUPFAM" id="SSF53098">
    <property type="entry name" value="Ribonuclease H-like"/>
    <property type="match status" value="1"/>
</dbReference>
<feature type="non-terminal residue" evidence="1">
    <location>
        <position position="1"/>
    </location>
</feature>
<name>X0VWP0_9ZZZZ</name>